<keyword evidence="1" id="KW-0732">Signal</keyword>
<feature type="chain" id="PRO_5007835297" description="HRQ family protein 2" evidence="1">
    <location>
        <begin position="29"/>
        <end position="395"/>
    </location>
</feature>
<dbReference type="Pfam" id="PF11927">
    <property type="entry name" value="HODM_asu-like"/>
    <property type="match status" value="1"/>
</dbReference>
<gene>
    <name evidence="2" type="ORF">SPI_09122</name>
</gene>
<evidence type="ECO:0000256" key="1">
    <source>
        <dbReference type="SAM" id="SignalP"/>
    </source>
</evidence>
<dbReference type="Proteomes" id="UP000076874">
    <property type="component" value="Unassembled WGS sequence"/>
</dbReference>
<reference evidence="2 3" key="1">
    <citation type="journal article" date="2016" name="Genome Biol. Evol.">
        <title>Divergent and convergent evolution of fungal pathogenicity.</title>
        <authorList>
            <person name="Shang Y."/>
            <person name="Xiao G."/>
            <person name="Zheng P."/>
            <person name="Cen K."/>
            <person name="Zhan S."/>
            <person name="Wang C."/>
        </authorList>
    </citation>
    <scope>NUCLEOTIDE SEQUENCE [LARGE SCALE GENOMIC DNA]</scope>
    <source>
        <strain evidence="2 3">RCEF 264</strain>
    </source>
</reference>
<evidence type="ECO:0000313" key="3">
    <source>
        <dbReference type="Proteomes" id="UP000076874"/>
    </source>
</evidence>
<proteinExistence type="predicted"/>
<evidence type="ECO:0000313" key="2">
    <source>
        <dbReference type="EMBL" id="OAA53915.1"/>
    </source>
</evidence>
<keyword evidence="3" id="KW-1185">Reference proteome</keyword>
<comment type="caution">
    <text evidence="2">The sequence shown here is derived from an EMBL/GenBank/DDBJ whole genome shotgun (WGS) entry which is preliminary data.</text>
</comment>
<name>A0A162I936_9HYPO</name>
<dbReference type="OrthoDB" id="5043642at2759"/>
<dbReference type="AlphaFoldDB" id="A0A162I936"/>
<dbReference type="EMBL" id="AZHD01000026">
    <property type="protein sequence ID" value="OAA53915.1"/>
    <property type="molecule type" value="Genomic_DNA"/>
</dbReference>
<protein>
    <recommendedName>
        <fullName evidence="4">HRQ family protein 2</fullName>
    </recommendedName>
</protein>
<organism evidence="2 3">
    <name type="scientific">Niveomyces insectorum RCEF 264</name>
    <dbReference type="NCBI Taxonomy" id="1081102"/>
    <lineage>
        <taxon>Eukaryota</taxon>
        <taxon>Fungi</taxon>
        <taxon>Dikarya</taxon>
        <taxon>Ascomycota</taxon>
        <taxon>Pezizomycotina</taxon>
        <taxon>Sordariomycetes</taxon>
        <taxon>Hypocreomycetidae</taxon>
        <taxon>Hypocreales</taxon>
        <taxon>Cordycipitaceae</taxon>
        <taxon>Niveomyces</taxon>
    </lineage>
</organism>
<sequence length="395" mass="42751">MEHGNTLAFVGLAVLLLAWLVRKRQTKGRDVACNRGATGAKKSQSSPLPSVKPLSSFDWQAAEPVQFRPFKPIYHITLALQSTTPEDLIVLDRNYKDRVLLRRALIAEHAATVLGVTGSEETPDPAAPAKAAVDELYRYLMASYLPARYPTVFVQEQPAGRQSEGTGGAVLHNRVTGATFPCAPPSDPREALRILGETVEDDLFLLQQDNVASVVASSGSTTTTTATGHGSYPSAGHRLVAFLCCFPSGFDPSAKLGLLLRDIHAPVPAFDKIGPSMERFFARLNADKSVKRLNWSIQTHPNLFVPAGNHVHDGDCVAADEDVDMEKTLTRLPATRAVLFSFKTYLFPVPAIRAEGHGPALADAIDGLKRGNAPGMWVYKGGIRWGKSVAAYLRS</sequence>
<evidence type="ECO:0008006" key="4">
    <source>
        <dbReference type="Google" id="ProtNLM"/>
    </source>
</evidence>
<dbReference type="STRING" id="1081102.A0A162I936"/>
<feature type="signal peptide" evidence="1">
    <location>
        <begin position="1"/>
        <end position="28"/>
    </location>
</feature>
<accession>A0A162I936</accession>
<dbReference type="InterPro" id="IPR021848">
    <property type="entry name" value="HODM_asu-like"/>
</dbReference>